<accession>A0A5B8XUL4</accession>
<evidence type="ECO:0000256" key="5">
    <source>
        <dbReference type="ARBA" id="ARBA00022989"/>
    </source>
</evidence>
<dbReference type="Proteomes" id="UP000321595">
    <property type="component" value="Chromosome"/>
</dbReference>
<dbReference type="GO" id="GO:0005886">
    <property type="term" value="C:plasma membrane"/>
    <property type="evidence" value="ECO:0007669"/>
    <property type="project" value="UniProtKB-SubCell"/>
</dbReference>
<organism evidence="8 9">
    <name type="scientific">Microvenator marinus</name>
    <dbReference type="NCBI Taxonomy" id="2600177"/>
    <lineage>
        <taxon>Bacteria</taxon>
        <taxon>Deltaproteobacteria</taxon>
        <taxon>Bradymonadales</taxon>
        <taxon>Microvenatoraceae</taxon>
        <taxon>Microvenator</taxon>
    </lineage>
</organism>
<keyword evidence="4 7" id="KW-0812">Transmembrane</keyword>
<dbReference type="Pfam" id="PF01311">
    <property type="entry name" value="Bac_export_1"/>
    <property type="match status" value="1"/>
</dbReference>
<dbReference type="GO" id="GO:0006605">
    <property type="term" value="P:protein targeting"/>
    <property type="evidence" value="ECO:0007669"/>
    <property type="project" value="InterPro"/>
</dbReference>
<keyword evidence="3" id="KW-1003">Cell membrane</keyword>
<feature type="transmembrane region" description="Helical" evidence="7">
    <location>
        <begin position="70"/>
        <end position="94"/>
    </location>
</feature>
<dbReference type="PRINTS" id="PR00953">
    <property type="entry name" value="TYPE3IMRPROT"/>
</dbReference>
<dbReference type="PANTHER" id="PTHR30065">
    <property type="entry name" value="FLAGELLAR BIOSYNTHETIC PROTEIN FLIR"/>
    <property type="match status" value="1"/>
</dbReference>
<keyword evidence="8" id="KW-0969">Cilium</keyword>
<sequence length="261" mass="27412">MIGMLDVSGMIFGVLCVFFRFFAMILVGLPFGFHSAVPIRIRVFLVLHLSFVVFVGLGMRPVAIDTLGPLAIMMVVGAEVLLGIAMGLIVRMVIWLGEGFGTLVSMATGLGFAVSIDPGTGIQSSAIGKLASMMVILLIFALNVHLNLLAVVFASFRKFAPGQAPNVASAGLGIANLGAEFLELSFRLAAPVLIVSLIAYLVLAVITRVAPQLNLFAIGFPLLIVGGLMAMGLSLPDVVTVFIDSLEALPSRLISLLKGLS</sequence>
<keyword evidence="5 7" id="KW-1133">Transmembrane helix</keyword>
<feature type="transmembrane region" description="Helical" evidence="7">
    <location>
        <begin position="100"/>
        <end position="118"/>
    </location>
</feature>
<evidence type="ECO:0000256" key="7">
    <source>
        <dbReference type="SAM" id="Phobius"/>
    </source>
</evidence>
<dbReference type="OrthoDB" id="9797790at2"/>
<name>A0A5B8XUL4_9DELT</name>
<evidence type="ECO:0000313" key="9">
    <source>
        <dbReference type="Proteomes" id="UP000321595"/>
    </source>
</evidence>
<evidence type="ECO:0000256" key="6">
    <source>
        <dbReference type="ARBA" id="ARBA00023136"/>
    </source>
</evidence>
<comment type="similarity">
    <text evidence="2">Belongs to the FliR/MopE/SpaR family.</text>
</comment>
<keyword evidence="9" id="KW-1185">Reference proteome</keyword>
<evidence type="ECO:0000313" key="8">
    <source>
        <dbReference type="EMBL" id="QED28618.1"/>
    </source>
</evidence>
<evidence type="ECO:0000256" key="4">
    <source>
        <dbReference type="ARBA" id="ARBA00022692"/>
    </source>
</evidence>
<protein>
    <submittedName>
        <fullName evidence="8">Flagellar biosynthetic protein FliR</fullName>
    </submittedName>
</protein>
<evidence type="ECO:0000256" key="1">
    <source>
        <dbReference type="ARBA" id="ARBA00004651"/>
    </source>
</evidence>
<dbReference type="KEGG" id="bbae:FRD01_15525"/>
<keyword evidence="6 7" id="KW-0472">Membrane</keyword>
<proteinExistence type="inferred from homology"/>
<reference evidence="8 9" key="1">
    <citation type="submission" date="2019-08" db="EMBL/GenBank/DDBJ databases">
        <authorList>
            <person name="Liang Q."/>
        </authorList>
    </citation>
    <scope>NUCLEOTIDE SEQUENCE [LARGE SCALE GENOMIC DNA]</scope>
    <source>
        <strain evidence="8 9">V1718</strain>
    </source>
</reference>
<feature type="transmembrane region" description="Helical" evidence="7">
    <location>
        <begin position="12"/>
        <end position="33"/>
    </location>
</feature>
<keyword evidence="8" id="KW-0282">Flagellum</keyword>
<feature type="transmembrane region" description="Helical" evidence="7">
    <location>
        <begin position="39"/>
        <end position="58"/>
    </location>
</feature>
<feature type="transmembrane region" description="Helical" evidence="7">
    <location>
        <begin position="188"/>
        <end position="206"/>
    </location>
</feature>
<dbReference type="AlphaFoldDB" id="A0A5B8XUL4"/>
<feature type="transmembrane region" description="Helical" evidence="7">
    <location>
        <begin position="130"/>
        <end position="156"/>
    </location>
</feature>
<dbReference type="InterPro" id="IPR002010">
    <property type="entry name" value="T3SS_IM_R"/>
</dbReference>
<comment type="subcellular location">
    <subcellularLocation>
        <location evidence="1">Cell membrane</location>
        <topology evidence="1">Multi-pass membrane protein</topology>
    </subcellularLocation>
</comment>
<evidence type="ECO:0000256" key="2">
    <source>
        <dbReference type="ARBA" id="ARBA00009772"/>
    </source>
</evidence>
<evidence type="ECO:0000256" key="3">
    <source>
        <dbReference type="ARBA" id="ARBA00022475"/>
    </source>
</evidence>
<feature type="transmembrane region" description="Helical" evidence="7">
    <location>
        <begin position="213"/>
        <end position="235"/>
    </location>
</feature>
<dbReference type="PANTHER" id="PTHR30065:SF1">
    <property type="entry name" value="SURFACE PRESENTATION OF ANTIGENS PROTEIN SPAR"/>
    <property type="match status" value="1"/>
</dbReference>
<gene>
    <name evidence="8" type="ORF">FRD01_15525</name>
</gene>
<keyword evidence="8" id="KW-0966">Cell projection</keyword>
<dbReference type="EMBL" id="CP042467">
    <property type="protein sequence ID" value="QED28618.1"/>
    <property type="molecule type" value="Genomic_DNA"/>
</dbReference>